<gene>
    <name evidence="7" type="ORF">CN689_12965</name>
    <name evidence="6" type="ORF">DTO10_25500</name>
</gene>
<evidence type="ECO:0000256" key="1">
    <source>
        <dbReference type="ARBA" id="ARBA00023015"/>
    </source>
</evidence>
<dbReference type="PANTHER" id="PTHR30136:SF24">
    <property type="entry name" value="HTH-TYPE TRANSCRIPTIONAL REPRESSOR ALLR"/>
    <property type="match status" value="1"/>
</dbReference>
<dbReference type="EMBL" id="NUEQ01000022">
    <property type="protein sequence ID" value="PEJ32859.1"/>
    <property type="molecule type" value="Genomic_DNA"/>
</dbReference>
<keyword evidence="2" id="KW-0238">DNA-binding</keyword>
<dbReference type="Gene3D" id="1.10.10.10">
    <property type="entry name" value="Winged helix-like DNA-binding domain superfamily/Winged helix DNA-binding domain"/>
    <property type="match status" value="1"/>
</dbReference>
<dbReference type="InterPro" id="IPR050707">
    <property type="entry name" value="HTH_MetabolicPath_Reg"/>
</dbReference>
<organism evidence="7 8">
    <name type="scientific">Peribacillus butanolivorans</name>
    <dbReference type="NCBI Taxonomy" id="421767"/>
    <lineage>
        <taxon>Bacteria</taxon>
        <taxon>Bacillati</taxon>
        <taxon>Bacillota</taxon>
        <taxon>Bacilli</taxon>
        <taxon>Bacillales</taxon>
        <taxon>Bacillaceae</taxon>
        <taxon>Peribacillus</taxon>
    </lineage>
</organism>
<evidence type="ECO:0000259" key="4">
    <source>
        <dbReference type="PROSITE" id="PS51077"/>
    </source>
</evidence>
<evidence type="ECO:0000313" key="7">
    <source>
        <dbReference type="EMBL" id="PEJ32859.1"/>
    </source>
</evidence>
<evidence type="ECO:0000313" key="9">
    <source>
        <dbReference type="Proteomes" id="UP000260457"/>
    </source>
</evidence>
<name>A0AAX0S3C8_9BACI</name>
<dbReference type="SUPFAM" id="SSF55781">
    <property type="entry name" value="GAF domain-like"/>
    <property type="match status" value="1"/>
</dbReference>
<dbReference type="InterPro" id="IPR036388">
    <property type="entry name" value="WH-like_DNA-bd_sf"/>
</dbReference>
<dbReference type="PROSITE" id="PS51077">
    <property type="entry name" value="HTH_ICLR"/>
    <property type="match status" value="1"/>
</dbReference>
<keyword evidence="9" id="KW-1185">Reference proteome</keyword>
<dbReference type="GO" id="GO:0045892">
    <property type="term" value="P:negative regulation of DNA-templated transcription"/>
    <property type="evidence" value="ECO:0007669"/>
    <property type="project" value="TreeGrafter"/>
</dbReference>
<evidence type="ECO:0000256" key="3">
    <source>
        <dbReference type="ARBA" id="ARBA00023163"/>
    </source>
</evidence>
<evidence type="ECO:0000313" key="8">
    <source>
        <dbReference type="Proteomes" id="UP000220106"/>
    </source>
</evidence>
<dbReference type="SUPFAM" id="SSF46785">
    <property type="entry name" value="Winged helix' DNA-binding domain"/>
    <property type="match status" value="1"/>
</dbReference>
<dbReference type="GO" id="GO:0003700">
    <property type="term" value="F:DNA-binding transcription factor activity"/>
    <property type="evidence" value="ECO:0007669"/>
    <property type="project" value="TreeGrafter"/>
</dbReference>
<dbReference type="GO" id="GO:0003677">
    <property type="term" value="F:DNA binding"/>
    <property type="evidence" value="ECO:0007669"/>
    <property type="project" value="UniProtKB-KW"/>
</dbReference>
<feature type="domain" description="HTH iclR-type" evidence="4">
    <location>
        <begin position="2"/>
        <end position="67"/>
    </location>
</feature>
<reference evidence="6 9" key="2">
    <citation type="submission" date="2018-07" db="EMBL/GenBank/DDBJ databases">
        <title>The molecular basis for the intramolecular migration of carboxyl group in the catabolism of para-hydroxybenzoate via gentisate.</title>
        <authorList>
            <person name="Zhao H."/>
            <person name="Xu Y."/>
            <person name="Lin S."/>
            <person name="Spain J.C."/>
            <person name="Zhou N.-Y."/>
        </authorList>
    </citation>
    <scope>NUCLEOTIDE SEQUENCE [LARGE SCALE GENOMIC DNA]</scope>
    <source>
        <strain evidence="6 9">PHB-7a</strain>
    </source>
</reference>
<dbReference type="Proteomes" id="UP000220106">
    <property type="component" value="Unassembled WGS sequence"/>
</dbReference>
<dbReference type="Gene3D" id="3.30.450.40">
    <property type="match status" value="1"/>
</dbReference>
<keyword evidence="1" id="KW-0805">Transcription regulation</keyword>
<feature type="domain" description="IclR-ED" evidence="5">
    <location>
        <begin position="68"/>
        <end position="251"/>
    </location>
</feature>
<dbReference type="PANTHER" id="PTHR30136">
    <property type="entry name" value="HELIX-TURN-HELIX TRANSCRIPTIONAL REGULATOR, ICLR FAMILY"/>
    <property type="match status" value="1"/>
</dbReference>
<dbReference type="AlphaFoldDB" id="A0AAX0S3C8"/>
<reference evidence="7 8" key="1">
    <citation type="submission" date="2017-09" db="EMBL/GenBank/DDBJ databases">
        <title>Large-scale bioinformatics analysis of Bacillus genomes uncovers conserved roles of natural products in bacterial physiology.</title>
        <authorList>
            <consortium name="Agbiome Team Llc"/>
            <person name="Bleich R.M."/>
            <person name="Kirk G.J."/>
            <person name="Santa Maria K.C."/>
            <person name="Allen S.E."/>
            <person name="Farag S."/>
            <person name="Shank E.A."/>
            <person name="Bowers A."/>
        </authorList>
    </citation>
    <scope>NUCLEOTIDE SEQUENCE [LARGE SCALE GENOMIC DNA]</scope>
    <source>
        <strain evidence="7 8">AFS003229</strain>
    </source>
</reference>
<dbReference type="InterPro" id="IPR014757">
    <property type="entry name" value="Tscrpt_reg_IclR_C"/>
</dbReference>
<dbReference type="InterPro" id="IPR029016">
    <property type="entry name" value="GAF-like_dom_sf"/>
</dbReference>
<accession>A0AAX0S3C8</accession>
<evidence type="ECO:0000313" key="6">
    <source>
        <dbReference type="EMBL" id="AXN41396.1"/>
    </source>
</evidence>
<keyword evidence="3" id="KW-0804">Transcription</keyword>
<protein>
    <submittedName>
        <fullName evidence="7">IclR family transcriptional regulator</fullName>
    </submittedName>
</protein>
<dbReference type="InterPro" id="IPR005471">
    <property type="entry name" value="Tscrpt_reg_IclR_N"/>
</dbReference>
<proteinExistence type="predicted"/>
<evidence type="ECO:0000259" key="5">
    <source>
        <dbReference type="PROSITE" id="PS51078"/>
    </source>
</evidence>
<dbReference type="RefSeq" id="WP_098176189.1">
    <property type="nucleotide sequence ID" value="NZ_CP030926.1"/>
</dbReference>
<dbReference type="SMART" id="SM00346">
    <property type="entry name" value="HTH_ICLR"/>
    <property type="match status" value="1"/>
</dbReference>
<dbReference type="KEGG" id="pbut:DTO10_25500"/>
<dbReference type="EMBL" id="CP030926">
    <property type="protein sequence ID" value="AXN41396.1"/>
    <property type="molecule type" value="Genomic_DNA"/>
</dbReference>
<dbReference type="InterPro" id="IPR036390">
    <property type="entry name" value="WH_DNA-bd_sf"/>
</dbReference>
<sequence length="257" mass="29385">MNQSVIKALRLLDFFLEEKKELTLSEIATKSNMPKPSAYRFLTSLEVSGFLVKIKNTEQDVRYRLGLKLLELGNIVSEQLDLRTIALPWMRELCADINEAVHLVILDGDEAVYIEKVESSQAVRLHTRVGKRSELYIGSGPKLLLAYLPETERETLLEKMTFTKLTQYTIKNKEILYKEIEQIRCNGYSISKGEQDEETIGISYPVLDYTHKVIAALTVSGPNTRMQVKVEETIRKKTKETASRISHELGYIETNVL</sequence>
<dbReference type="Proteomes" id="UP000260457">
    <property type="component" value="Chromosome"/>
</dbReference>
<evidence type="ECO:0000256" key="2">
    <source>
        <dbReference type="ARBA" id="ARBA00023125"/>
    </source>
</evidence>
<dbReference type="PROSITE" id="PS51078">
    <property type="entry name" value="ICLR_ED"/>
    <property type="match status" value="1"/>
</dbReference>
<dbReference type="Pfam" id="PF01614">
    <property type="entry name" value="IclR_C"/>
    <property type="match status" value="1"/>
</dbReference>
<dbReference type="Pfam" id="PF09339">
    <property type="entry name" value="HTH_IclR"/>
    <property type="match status" value="1"/>
</dbReference>